<reference evidence="4 5" key="1">
    <citation type="journal article" date="2010" name="Nature">
        <title>Genome sequence of the palaeopolyploid soybean.</title>
        <authorList>
            <person name="Schmutz J."/>
            <person name="Cannon S.B."/>
            <person name="Schlueter J."/>
            <person name="Ma J."/>
            <person name="Mitros T."/>
            <person name="Nelson W."/>
            <person name="Hyten D.L."/>
            <person name="Song Q."/>
            <person name="Thelen J.J."/>
            <person name="Cheng J."/>
            <person name="Xu D."/>
            <person name="Hellsten U."/>
            <person name="May G.D."/>
            <person name="Yu Y."/>
            <person name="Sakurai T."/>
            <person name="Umezawa T."/>
            <person name="Bhattacharyya M.K."/>
            <person name="Sandhu D."/>
            <person name="Valliyodan B."/>
            <person name="Lindquist E."/>
            <person name="Peto M."/>
            <person name="Grant D."/>
            <person name="Shu S."/>
            <person name="Goodstein D."/>
            <person name="Barry K."/>
            <person name="Futrell-Griggs M."/>
            <person name="Abernathy B."/>
            <person name="Du J."/>
            <person name="Tian Z."/>
            <person name="Zhu L."/>
            <person name="Gill N."/>
            <person name="Joshi T."/>
            <person name="Libault M."/>
            <person name="Sethuraman A."/>
            <person name="Zhang X.-C."/>
            <person name="Shinozaki K."/>
            <person name="Nguyen H.T."/>
            <person name="Wing R.A."/>
            <person name="Cregan P."/>
            <person name="Specht J."/>
            <person name="Grimwood J."/>
            <person name="Rokhsar D."/>
            <person name="Stacey G."/>
            <person name="Shoemaker R.C."/>
            <person name="Jackson S.A."/>
        </authorList>
    </citation>
    <scope>NUCLEOTIDE SEQUENCE</scope>
    <source>
        <strain evidence="5">cv. Williams 82</strain>
        <tissue evidence="4">Callus</tissue>
    </source>
</reference>
<dbReference type="InterPro" id="IPR049163">
    <property type="entry name" value="Pif1-like_2B_dom"/>
</dbReference>
<keyword evidence="1" id="KW-0233">DNA recombination</keyword>
<dbReference type="PANTHER" id="PTHR10492">
    <property type="match status" value="1"/>
</dbReference>
<keyword evidence="6" id="KW-1185">Reference proteome</keyword>
<keyword evidence="1" id="KW-0234">DNA repair</keyword>
<evidence type="ECO:0000313" key="5">
    <source>
        <dbReference type="EnsemblPlants" id="KRH32752"/>
    </source>
</evidence>
<feature type="domain" description="DNA helicase Pif1-like 2B" evidence="3">
    <location>
        <begin position="566"/>
        <end position="612"/>
    </location>
</feature>
<reference evidence="5" key="2">
    <citation type="submission" date="2018-02" db="UniProtKB">
        <authorList>
            <consortium name="EnsemblPlants"/>
        </authorList>
    </citation>
    <scope>IDENTIFICATION</scope>
    <source>
        <strain evidence="5">Williams 82</strain>
    </source>
</reference>
<dbReference type="Gramene" id="KRH32752">
    <property type="protein sequence ID" value="KRH32752"/>
    <property type="gene ID" value="GLYMA_10G072800"/>
</dbReference>
<dbReference type="STRING" id="3847.A0A0R0HQG4"/>
<dbReference type="GO" id="GO:0000723">
    <property type="term" value="P:telomere maintenance"/>
    <property type="evidence" value="ECO:0007669"/>
    <property type="project" value="InterPro"/>
</dbReference>
<feature type="domain" description="DNA helicase Pif1-like DEAD-box helicase" evidence="2">
    <location>
        <begin position="419"/>
        <end position="506"/>
    </location>
</feature>
<sequence>MVTRVFKQKLDDLINDLKSGQVFGQNTWTSTLCMRDGSCNTFSPKKWQNTTIVDQDGFPFYRRRNNGNVVERNSITLDNRFVVPYSPILLLRYRAHLNVEWYNQSTSIKYLFKYINKGSDRITAAIVNVNNSDGTQTQIHDEIKNYLDLVENLYFHLEDEHPVYFKGKQHIDAMMSKKTVKESMFTPWMEANKIYPQGRKLTYPQYVSSFPTKQGYTIGHLMWVPPSTGELFFMRMILSVAKGPTSYHEIRKIDEAKDWGTAHFLRKLFVYILLMNNMNTISKPRYIFQKKTWQWMADDIRYHHRIQYPNQGHAPEHVGNKLIHEELDYNKETLQHDFNSYYSSLTVFFLYGYGGTRKTFMWKTLASTIQSKGDILLTVASSGIASLLLPKGKTTRSKFVIPVSAIASSTCNIHQDTNSNHLPFGGKVVVFGGDFRQILPVVPKGSRFDIVHAAINSSYLWNHCQVLRLTKNMCLQNSSENTSSSYLRAFFKWLLDIGDGILGEPNDGYAEITIPDEFLINDYNNPLEAIVNTTYPNLLQFYNNPEYLNQEPYLPLQLKLLIKSMKFLNSLNTSGIPNHKMKLKVGTLIMLLQNMTQKDGLCNGTRLIISRLGAHIIEAKIIFEKNIGHKTYIPRRVNRQFSP</sequence>
<keyword evidence="1" id="KW-0347">Helicase</keyword>
<dbReference type="InterPro" id="IPR027417">
    <property type="entry name" value="P-loop_NTPase"/>
</dbReference>
<dbReference type="EMBL" id="CM000843">
    <property type="protein sequence ID" value="KRH32752.1"/>
    <property type="molecule type" value="Genomic_DNA"/>
</dbReference>
<keyword evidence="1" id="KW-0227">DNA damage</keyword>
<keyword evidence="1" id="KW-0067">ATP-binding</keyword>
<dbReference type="InParanoid" id="A0A0R0HQG4"/>
<dbReference type="EnsemblPlants" id="KRH32752">
    <property type="protein sequence ID" value="KRH32752"/>
    <property type="gene ID" value="GLYMA_10G072800"/>
</dbReference>
<evidence type="ECO:0000313" key="4">
    <source>
        <dbReference type="EMBL" id="KRH32752.1"/>
    </source>
</evidence>
<dbReference type="Proteomes" id="UP000008827">
    <property type="component" value="Chromosome 10"/>
</dbReference>
<evidence type="ECO:0000259" key="2">
    <source>
        <dbReference type="Pfam" id="PF05970"/>
    </source>
</evidence>
<dbReference type="SUPFAM" id="SSF52540">
    <property type="entry name" value="P-loop containing nucleoside triphosphate hydrolases"/>
    <property type="match status" value="1"/>
</dbReference>
<dbReference type="Pfam" id="PF21530">
    <property type="entry name" value="Pif1_2B_dom"/>
    <property type="match status" value="1"/>
</dbReference>
<dbReference type="EC" id="5.6.2.3" evidence="1"/>
<dbReference type="GO" id="GO:0043139">
    <property type="term" value="F:5'-3' DNA helicase activity"/>
    <property type="evidence" value="ECO:0007669"/>
    <property type="project" value="UniProtKB-EC"/>
</dbReference>
<keyword evidence="1" id="KW-0547">Nucleotide-binding</keyword>
<gene>
    <name evidence="4" type="ORF">GLYMA_10G072800</name>
</gene>
<evidence type="ECO:0000259" key="3">
    <source>
        <dbReference type="Pfam" id="PF21530"/>
    </source>
</evidence>
<dbReference type="InterPro" id="IPR010285">
    <property type="entry name" value="DNA_helicase_pif1-like_DEAD"/>
</dbReference>
<dbReference type="Pfam" id="PF05970">
    <property type="entry name" value="PIF1"/>
    <property type="match status" value="1"/>
</dbReference>
<dbReference type="Gene3D" id="3.40.50.300">
    <property type="entry name" value="P-loop containing nucleotide triphosphate hydrolases"/>
    <property type="match status" value="1"/>
</dbReference>
<proteinExistence type="inferred from homology"/>
<evidence type="ECO:0000313" key="6">
    <source>
        <dbReference type="Proteomes" id="UP000008827"/>
    </source>
</evidence>
<keyword evidence="1" id="KW-0378">Hydrolase</keyword>
<comment type="cofactor">
    <cofactor evidence="1">
        <name>Mg(2+)</name>
        <dbReference type="ChEBI" id="CHEBI:18420"/>
    </cofactor>
</comment>
<evidence type="ECO:0000256" key="1">
    <source>
        <dbReference type="RuleBase" id="RU363044"/>
    </source>
</evidence>
<dbReference type="GO" id="GO:0006281">
    <property type="term" value="P:DNA repair"/>
    <property type="evidence" value="ECO:0007669"/>
    <property type="project" value="UniProtKB-KW"/>
</dbReference>
<reference evidence="4" key="3">
    <citation type="submission" date="2018-07" db="EMBL/GenBank/DDBJ databases">
        <title>WGS assembly of Glycine max.</title>
        <authorList>
            <person name="Schmutz J."/>
            <person name="Cannon S."/>
            <person name="Schlueter J."/>
            <person name="Ma J."/>
            <person name="Mitros T."/>
            <person name="Nelson W."/>
            <person name="Hyten D."/>
            <person name="Song Q."/>
            <person name="Thelen J."/>
            <person name="Cheng J."/>
            <person name="Xu D."/>
            <person name="Hellsten U."/>
            <person name="May G."/>
            <person name="Yu Y."/>
            <person name="Sakurai T."/>
            <person name="Umezawa T."/>
            <person name="Bhattacharyya M."/>
            <person name="Sandhu D."/>
            <person name="Valliyodan B."/>
            <person name="Lindquist E."/>
            <person name="Peto M."/>
            <person name="Grant D."/>
            <person name="Shu S."/>
            <person name="Goodstein D."/>
            <person name="Barry K."/>
            <person name="Futrell-Griggs M."/>
            <person name="Abernathy B."/>
            <person name="Du J."/>
            <person name="Tian Z."/>
            <person name="Zhu L."/>
            <person name="Gill N."/>
            <person name="Joshi T."/>
            <person name="Libault M."/>
            <person name="Sethuraman A."/>
            <person name="Zhang X."/>
            <person name="Shinozaki K."/>
            <person name="Nguyen H."/>
            <person name="Wing R."/>
            <person name="Cregan P."/>
            <person name="Specht J."/>
            <person name="Grimwood J."/>
            <person name="Rokhsar D."/>
            <person name="Stacey G."/>
            <person name="Shoemaker R."/>
            <person name="Jackson S."/>
        </authorList>
    </citation>
    <scope>NUCLEOTIDE SEQUENCE</scope>
    <source>
        <tissue evidence="4">Callus</tissue>
    </source>
</reference>
<dbReference type="AlphaFoldDB" id="A0A0R0HQG4"/>
<comment type="similarity">
    <text evidence="1">Belongs to the helicase family.</text>
</comment>
<dbReference type="GO" id="GO:0005524">
    <property type="term" value="F:ATP binding"/>
    <property type="evidence" value="ECO:0007669"/>
    <property type="project" value="UniProtKB-KW"/>
</dbReference>
<dbReference type="GO" id="GO:0016787">
    <property type="term" value="F:hydrolase activity"/>
    <property type="evidence" value="ECO:0007669"/>
    <property type="project" value="UniProtKB-KW"/>
</dbReference>
<dbReference type="PANTHER" id="PTHR10492:SF78">
    <property type="entry name" value="ATP-DEPENDENT DNA HELICASE"/>
    <property type="match status" value="1"/>
</dbReference>
<name>A0A0R0HQG4_SOYBN</name>
<accession>A0A0R0HQG4</accession>
<organism evidence="4">
    <name type="scientific">Glycine max</name>
    <name type="common">Soybean</name>
    <name type="synonym">Glycine hispida</name>
    <dbReference type="NCBI Taxonomy" id="3847"/>
    <lineage>
        <taxon>Eukaryota</taxon>
        <taxon>Viridiplantae</taxon>
        <taxon>Streptophyta</taxon>
        <taxon>Embryophyta</taxon>
        <taxon>Tracheophyta</taxon>
        <taxon>Spermatophyta</taxon>
        <taxon>Magnoliopsida</taxon>
        <taxon>eudicotyledons</taxon>
        <taxon>Gunneridae</taxon>
        <taxon>Pentapetalae</taxon>
        <taxon>rosids</taxon>
        <taxon>fabids</taxon>
        <taxon>Fabales</taxon>
        <taxon>Fabaceae</taxon>
        <taxon>Papilionoideae</taxon>
        <taxon>50 kb inversion clade</taxon>
        <taxon>NPAAA clade</taxon>
        <taxon>indigoferoid/millettioid clade</taxon>
        <taxon>Phaseoleae</taxon>
        <taxon>Glycine</taxon>
        <taxon>Glycine subgen. Soja</taxon>
    </lineage>
</organism>
<dbReference type="GO" id="GO:0006310">
    <property type="term" value="P:DNA recombination"/>
    <property type="evidence" value="ECO:0007669"/>
    <property type="project" value="UniProtKB-KW"/>
</dbReference>
<comment type="catalytic activity">
    <reaction evidence="1">
        <text>ATP + H2O = ADP + phosphate + H(+)</text>
        <dbReference type="Rhea" id="RHEA:13065"/>
        <dbReference type="ChEBI" id="CHEBI:15377"/>
        <dbReference type="ChEBI" id="CHEBI:15378"/>
        <dbReference type="ChEBI" id="CHEBI:30616"/>
        <dbReference type="ChEBI" id="CHEBI:43474"/>
        <dbReference type="ChEBI" id="CHEBI:456216"/>
        <dbReference type="EC" id="5.6.2.3"/>
    </reaction>
</comment>
<protein>
    <recommendedName>
        <fullName evidence="1">ATP-dependent DNA helicase</fullName>
        <ecNumber evidence="1">5.6.2.3</ecNumber>
    </recommendedName>
</protein>